<feature type="region of interest" description="Disordered" evidence="6">
    <location>
        <begin position="341"/>
        <end position="364"/>
    </location>
</feature>
<evidence type="ECO:0000256" key="6">
    <source>
        <dbReference type="SAM" id="MobiDB-lite"/>
    </source>
</evidence>
<dbReference type="InterPro" id="IPR049326">
    <property type="entry name" value="Rhodopsin_dom_fungi"/>
</dbReference>
<feature type="transmembrane region" description="Helical" evidence="7">
    <location>
        <begin position="247"/>
        <end position="267"/>
    </location>
</feature>
<feature type="region of interest" description="Disordered" evidence="6">
    <location>
        <begin position="389"/>
        <end position="425"/>
    </location>
</feature>
<feature type="domain" description="Rhodopsin" evidence="8">
    <location>
        <begin position="67"/>
        <end position="311"/>
    </location>
</feature>
<evidence type="ECO:0000259" key="8">
    <source>
        <dbReference type="Pfam" id="PF20684"/>
    </source>
</evidence>
<evidence type="ECO:0000313" key="9">
    <source>
        <dbReference type="EMBL" id="KAH7094528.1"/>
    </source>
</evidence>
<organism evidence="9 10">
    <name type="scientific">Paraphoma chrysanthemicola</name>
    <dbReference type="NCBI Taxonomy" id="798071"/>
    <lineage>
        <taxon>Eukaryota</taxon>
        <taxon>Fungi</taxon>
        <taxon>Dikarya</taxon>
        <taxon>Ascomycota</taxon>
        <taxon>Pezizomycotina</taxon>
        <taxon>Dothideomycetes</taxon>
        <taxon>Pleosporomycetidae</taxon>
        <taxon>Pleosporales</taxon>
        <taxon>Pleosporineae</taxon>
        <taxon>Phaeosphaeriaceae</taxon>
        <taxon>Paraphoma</taxon>
    </lineage>
</organism>
<evidence type="ECO:0000256" key="5">
    <source>
        <dbReference type="ARBA" id="ARBA00038359"/>
    </source>
</evidence>
<name>A0A8K0RFT3_9PLEO</name>
<proteinExistence type="inferred from homology"/>
<evidence type="ECO:0000256" key="1">
    <source>
        <dbReference type="ARBA" id="ARBA00004141"/>
    </source>
</evidence>
<comment type="similarity">
    <text evidence="5">Belongs to the SAT4 family.</text>
</comment>
<feature type="transmembrane region" description="Helical" evidence="7">
    <location>
        <begin position="162"/>
        <end position="187"/>
    </location>
</feature>
<dbReference type="PANTHER" id="PTHR33048:SF146">
    <property type="entry name" value="INTEGRAL MEMBRANE PROTEIN"/>
    <property type="match status" value="1"/>
</dbReference>
<dbReference type="InterPro" id="IPR052337">
    <property type="entry name" value="SAT4-like"/>
</dbReference>
<keyword evidence="10" id="KW-1185">Reference proteome</keyword>
<sequence>MAGLVPPGLKVPPGMDPTDFYLQLPAMAPDQVPPGADTTMTTNGPDQMWFVVVAVTCTAVPALFLAMRLYTRLAILRSLEMADYFLLCAFPLMVTEIVMGYNMVHWGAGVHQWQVTLQQLFHQLYWANTAQVIYCPISFFVKMAILLQYLKLFAPSRSGNKVMWYGSWFTIGATFIAYTFFMFWTLFYCSPRRMIWFKLTPGGKCHDVNDIILSQGAFNMVSDIVILLLPTSSLWQLRVPLAKKVFITLLFCTGLLACIASAMRIAFTLKIAPVISQADVSHNGLFIGLWTEAEVSLGFIVACSLCLPKLIKAKGRRLRSVLSYASVPFSSLTSRPRKSALWSRNSSRKSTGLEDKEKEAGVERPMFFEDREEQRKLAQARLKPEKDRHDIYILPSTAGNSEYTPSRYSRSRFSQDSGPNESDHEEEVIQTATIGRHQIARSISVRTQEVPARLDDVSVVAELEPVRPDSYYWMSPEQLEEERRVLQQFEFEGFELMGDDMSRRLTM</sequence>
<feature type="transmembrane region" description="Helical" evidence="7">
    <location>
        <begin position="287"/>
        <end position="307"/>
    </location>
</feature>
<dbReference type="OrthoDB" id="4682787at2759"/>
<evidence type="ECO:0000256" key="3">
    <source>
        <dbReference type="ARBA" id="ARBA00022989"/>
    </source>
</evidence>
<feature type="compositionally biased region" description="Basic and acidic residues" evidence="6">
    <location>
        <begin position="351"/>
        <end position="364"/>
    </location>
</feature>
<accession>A0A8K0RFT3</accession>
<keyword evidence="3 7" id="KW-1133">Transmembrane helix</keyword>
<keyword evidence="4 7" id="KW-0472">Membrane</keyword>
<feature type="compositionally biased region" description="Polar residues" evidence="6">
    <location>
        <begin position="397"/>
        <end position="420"/>
    </location>
</feature>
<evidence type="ECO:0000256" key="4">
    <source>
        <dbReference type="ARBA" id="ARBA00023136"/>
    </source>
</evidence>
<feature type="transmembrane region" description="Helical" evidence="7">
    <location>
        <begin position="48"/>
        <end position="70"/>
    </location>
</feature>
<comment type="subcellular location">
    <subcellularLocation>
        <location evidence="1">Membrane</location>
        <topology evidence="1">Multi-pass membrane protein</topology>
    </subcellularLocation>
</comment>
<dbReference type="EMBL" id="JAGMVJ010000001">
    <property type="protein sequence ID" value="KAH7094528.1"/>
    <property type="molecule type" value="Genomic_DNA"/>
</dbReference>
<feature type="transmembrane region" description="Helical" evidence="7">
    <location>
        <begin position="82"/>
        <end position="104"/>
    </location>
</feature>
<evidence type="ECO:0000256" key="7">
    <source>
        <dbReference type="SAM" id="Phobius"/>
    </source>
</evidence>
<keyword evidence="2 7" id="KW-0812">Transmembrane</keyword>
<reference evidence="9" key="1">
    <citation type="journal article" date="2021" name="Nat. Commun.">
        <title>Genetic determinants of endophytism in the Arabidopsis root mycobiome.</title>
        <authorList>
            <person name="Mesny F."/>
            <person name="Miyauchi S."/>
            <person name="Thiergart T."/>
            <person name="Pickel B."/>
            <person name="Atanasova L."/>
            <person name="Karlsson M."/>
            <person name="Huettel B."/>
            <person name="Barry K.W."/>
            <person name="Haridas S."/>
            <person name="Chen C."/>
            <person name="Bauer D."/>
            <person name="Andreopoulos W."/>
            <person name="Pangilinan J."/>
            <person name="LaButti K."/>
            <person name="Riley R."/>
            <person name="Lipzen A."/>
            <person name="Clum A."/>
            <person name="Drula E."/>
            <person name="Henrissat B."/>
            <person name="Kohler A."/>
            <person name="Grigoriev I.V."/>
            <person name="Martin F.M."/>
            <person name="Hacquard S."/>
        </authorList>
    </citation>
    <scope>NUCLEOTIDE SEQUENCE</scope>
    <source>
        <strain evidence="9">MPI-SDFR-AT-0120</strain>
    </source>
</reference>
<dbReference type="AlphaFoldDB" id="A0A8K0RFT3"/>
<dbReference type="Proteomes" id="UP000813461">
    <property type="component" value="Unassembled WGS sequence"/>
</dbReference>
<dbReference type="Pfam" id="PF20684">
    <property type="entry name" value="Fung_rhodopsin"/>
    <property type="match status" value="1"/>
</dbReference>
<dbReference type="GO" id="GO:0016020">
    <property type="term" value="C:membrane"/>
    <property type="evidence" value="ECO:0007669"/>
    <property type="project" value="UniProtKB-SubCell"/>
</dbReference>
<evidence type="ECO:0000256" key="2">
    <source>
        <dbReference type="ARBA" id="ARBA00022692"/>
    </source>
</evidence>
<feature type="transmembrane region" description="Helical" evidence="7">
    <location>
        <begin position="217"/>
        <end position="235"/>
    </location>
</feature>
<dbReference type="PANTHER" id="PTHR33048">
    <property type="entry name" value="PTH11-LIKE INTEGRAL MEMBRANE PROTEIN (AFU_ORTHOLOGUE AFUA_5G11245)"/>
    <property type="match status" value="1"/>
</dbReference>
<evidence type="ECO:0000313" key="10">
    <source>
        <dbReference type="Proteomes" id="UP000813461"/>
    </source>
</evidence>
<gene>
    <name evidence="9" type="ORF">FB567DRAFT_5530</name>
</gene>
<comment type="caution">
    <text evidence="9">The sequence shown here is derived from an EMBL/GenBank/DDBJ whole genome shotgun (WGS) entry which is preliminary data.</text>
</comment>
<feature type="transmembrane region" description="Helical" evidence="7">
    <location>
        <begin position="124"/>
        <end position="150"/>
    </location>
</feature>
<protein>
    <recommendedName>
        <fullName evidence="8">Rhodopsin domain-containing protein</fullName>
    </recommendedName>
</protein>